<dbReference type="EMBL" id="JAULSY010000025">
    <property type="protein sequence ID" value="KAK0671026.1"/>
    <property type="molecule type" value="Genomic_DNA"/>
</dbReference>
<accession>A0AA39ZHA7</accession>
<dbReference type="CDD" id="cd06558">
    <property type="entry name" value="crotonase-like"/>
    <property type="match status" value="1"/>
</dbReference>
<dbReference type="InterPro" id="IPR001753">
    <property type="entry name" value="Enoyl-CoA_hydra/iso"/>
</dbReference>
<evidence type="ECO:0000256" key="5">
    <source>
        <dbReference type="SAM" id="MobiDB-lite"/>
    </source>
</evidence>
<evidence type="ECO:0000256" key="4">
    <source>
        <dbReference type="RuleBase" id="RU003707"/>
    </source>
</evidence>
<keyword evidence="3" id="KW-0443">Lipid metabolism</keyword>
<organism evidence="6 7">
    <name type="scientific">Cercophora samala</name>
    <dbReference type="NCBI Taxonomy" id="330535"/>
    <lineage>
        <taxon>Eukaryota</taxon>
        <taxon>Fungi</taxon>
        <taxon>Dikarya</taxon>
        <taxon>Ascomycota</taxon>
        <taxon>Pezizomycotina</taxon>
        <taxon>Sordariomycetes</taxon>
        <taxon>Sordariomycetidae</taxon>
        <taxon>Sordariales</taxon>
        <taxon>Lasiosphaeriaceae</taxon>
        <taxon>Cercophora</taxon>
    </lineage>
</organism>
<dbReference type="InterPro" id="IPR018376">
    <property type="entry name" value="Enoyl-CoA_hyd/isom_CS"/>
</dbReference>
<feature type="region of interest" description="Disordered" evidence="5">
    <location>
        <begin position="376"/>
        <end position="400"/>
    </location>
</feature>
<evidence type="ECO:0000256" key="2">
    <source>
        <dbReference type="ARBA" id="ARBA00022946"/>
    </source>
</evidence>
<dbReference type="AlphaFoldDB" id="A0AA39ZHA7"/>
<dbReference type="PROSITE" id="PS00166">
    <property type="entry name" value="ENOYL_COA_HYDRATASE"/>
    <property type="match status" value="1"/>
</dbReference>
<dbReference type="PANTHER" id="PTHR43602:SF1">
    <property type="entry name" value="ENOYL-COA HYDRATASE DOMAIN-CONTAINING PROTEIN 3, MITOCHONDRIAL"/>
    <property type="match status" value="1"/>
</dbReference>
<gene>
    <name evidence="6" type="ORF">QBC41DRAFT_316629</name>
</gene>
<dbReference type="GO" id="GO:0006631">
    <property type="term" value="P:fatty acid metabolic process"/>
    <property type="evidence" value="ECO:0007669"/>
    <property type="project" value="UniProtKB-KW"/>
</dbReference>
<dbReference type="Proteomes" id="UP001174997">
    <property type="component" value="Unassembled WGS sequence"/>
</dbReference>
<comment type="similarity">
    <text evidence="4">Belongs to the enoyl-CoA hydratase/isomerase family.</text>
</comment>
<dbReference type="Gene3D" id="3.90.226.10">
    <property type="entry name" value="2-enoyl-CoA Hydratase, Chain A, domain 1"/>
    <property type="match status" value="1"/>
</dbReference>
<sequence length="400" mass="43974">MASQAIPRGILPRITHPPLPPGASYLNFGRYAVRNAMTRHELQRLKDQLIKANTSPKTGRQLFLPAFKPRTLGHLEKSHDLLTKHGEADEYAWLVSTRVWEEERKGLPKLLVLASPGVNVFSSGHHLEEIQNGSRDEVREIFGLCAEVMSLIRRSPILVMGKIHGFASGAGAQLALATDVPVTSKFLTELVLPGADLGLPCTSPAAGLSRVLGSRTTWLGLARGGGIRDSLSFHGVEVDDPDTKNKETNSRYLEQAAAIFKRPPSEEKSMPHLSVEDTVRRRLSLDEKVDRFVTRLTRRDTQQTAITKWAFWTQIGLRGQPHINADGVQVEGCGGDGFEDAVAFAGRVMALHSQSEVAKAGISQFLHAAAVKREKRQRALEESEGQENVPVTPEVISEEK</sequence>
<dbReference type="SUPFAM" id="SSF52096">
    <property type="entry name" value="ClpP/crotonase"/>
    <property type="match status" value="1"/>
</dbReference>
<reference evidence="6" key="1">
    <citation type="submission" date="2023-06" db="EMBL/GenBank/DDBJ databases">
        <title>Genome-scale phylogeny and comparative genomics of the fungal order Sordariales.</title>
        <authorList>
            <consortium name="Lawrence Berkeley National Laboratory"/>
            <person name="Hensen N."/>
            <person name="Bonometti L."/>
            <person name="Westerberg I."/>
            <person name="Brannstrom I.O."/>
            <person name="Guillou S."/>
            <person name="Cros-Aarteil S."/>
            <person name="Calhoun S."/>
            <person name="Haridas S."/>
            <person name="Kuo A."/>
            <person name="Mondo S."/>
            <person name="Pangilinan J."/>
            <person name="Riley R."/>
            <person name="Labutti K."/>
            <person name="Andreopoulos B."/>
            <person name="Lipzen A."/>
            <person name="Chen C."/>
            <person name="Yanf M."/>
            <person name="Daum C."/>
            <person name="Ng V."/>
            <person name="Clum A."/>
            <person name="Steindorff A."/>
            <person name="Ohm R."/>
            <person name="Martin F."/>
            <person name="Silar P."/>
            <person name="Natvig D."/>
            <person name="Lalanne C."/>
            <person name="Gautier V."/>
            <person name="Ament-Velasquez S.L."/>
            <person name="Kruys A."/>
            <person name="Hutchinson M.I."/>
            <person name="Powell A.J."/>
            <person name="Barry K."/>
            <person name="Miller A.N."/>
            <person name="Grigoriev I.V."/>
            <person name="Debuchy R."/>
            <person name="Gladieux P."/>
            <person name="Thoren M.H."/>
            <person name="Johannesson H."/>
        </authorList>
    </citation>
    <scope>NUCLEOTIDE SEQUENCE</scope>
    <source>
        <strain evidence="6">CBS 307.81</strain>
    </source>
</reference>
<proteinExistence type="inferred from homology"/>
<comment type="caution">
    <text evidence="6">The sequence shown here is derived from an EMBL/GenBank/DDBJ whole genome shotgun (WGS) entry which is preliminary data.</text>
</comment>
<evidence type="ECO:0000313" key="7">
    <source>
        <dbReference type="Proteomes" id="UP001174997"/>
    </source>
</evidence>
<dbReference type="Pfam" id="PF00378">
    <property type="entry name" value="ECH_1"/>
    <property type="match status" value="1"/>
</dbReference>
<keyword evidence="2" id="KW-0809">Transit peptide</keyword>
<evidence type="ECO:0000313" key="6">
    <source>
        <dbReference type="EMBL" id="KAK0671026.1"/>
    </source>
</evidence>
<dbReference type="InterPro" id="IPR029045">
    <property type="entry name" value="ClpP/crotonase-like_dom_sf"/>
</dbReference>
<dbReference type="InterPro" id="IPR052377">
    <property type="entry name" value="Mitochondrial_ECH-domain"/>
</dbReference>
<protein>
    <submittedName>
        <fullName evidence="6">Transporter</fullName>
    </submittedName>
</protein>
<keyword evidence="7" id="KW-1185">Reference proteome</keyword>
<evidence type="ECO:0000256" key="1">
    <source>
        <dbReference type="ARBA" id="ARBA00022832"/>
    </source>
</evidence>
<keyword evidence="1" id="KW-0276">Fatty acid metabolism</keyword>
<evidence type="ECO:0000256" key="3">
    <source>
        <dbReference type="ARBA" id="ARBA00023098"/>
    </source>
</evidence>
<name>A0AA39ZHA7_9PEZI</name>
<dbReference type="PANTHER" id="PTHR43602">
    <property type="match status" value="1"/>
</dbReference>
<dbReference type="GO" id="GO:0016836">
    <property type="term" value="F:hydro-lyase activity"/>
    <property type="evidence" value="ECO:0007669"/>
    <property type="project" value="TreeGrafter"/>
</dbReference>